<evidence type="ECO:0000313" key="3">
    <source>
        <dbReference type="Proteomes" id="UP000595197"/>
    </source>
</evidence>
<dbReference type="InterPro" id="IPR008949">
    <property type="entry name" value="Isoprenoid_synthase_dom_sf"/>
</dbReference>
<sequence length="349" mass="37813">MRQSWPSPRGRPATAEDFAACRGMLRNASRTFHAASLLLPSRVRQPASALYAFCRLADDAADLAGDGDAALERMRRRLDRAYAGRPLDHAVDRAFADVVDRFAIPRALPEALFEGFEWDLAGRRYADLGELNAYAARVAGTVGAMMAVLMGVRDGDVVARACDLGMAMQLSNIARDVGEDARAGRLYLPLEWLREAGIDPDGWLADPAFSPALGDVVRRLLAAADEFYRHADSGIACLPPACRPGIQAARHLYAEIGREVERAGGDSVSRRAVVPARRKALLLARASAAALAGTGEGGGLRSVEESRFLVEAVAATVAREEVRDDPVVWLLLLFERLERGQRVALKRQG</sequence>
<dbReference type="PROSITE" id="PS01045">
    <property type="entry name" value="SQUALEN_PHYTOEN_SYN_2"/>
    <property type="match status" value="1"/>
</dbReference>
<evidence type="ECO:0000256" key="1">
    <source>
        <dbReference type="ARBA" id="ARBA00022679"/>
    </source>
</evidence>
<dbReference type="Gene3D" id="1.10.600.10">
    <property type="entry name" value="Farnesyl Diphosphate Synthase"/>
    <property type="match status" value="1"/>
</dbReference>
<organism evidence="2 3">
    <name type="scientific">Skermanella cutis</name>
    <dbReference type="NCBI Taxonomy" id="2775420"/>
    <lineage>
        <taxon>Bacteria</taxon>
        <taxon>Pseudomonadati</taxon>
        <taxon>Pseudomonadota</taxon>
        <taxon>Alphaproteobacteria</taxon>
        <taxon>Rhodospirillales</taxon>
        <taxon>Azospirillaceae</taxon>
        <taxon>Skermanella</taxon>
    </lineage>
</organism>
<dbReference type="Pfam" id="PF00494">
    <property type="entry name" value="SQS_PSY"/>
    <property type="match status" value="1"/>
</dbReference>
<dbReference type="InterPro" id="IPR044843">
    <property type="entry name" value="Trans_IPPS_bact-type"/>
</dbReference>
<dbReference type="PANTHER" id="PTHR31480">
    <property type="entry name" value="BIFUNCTIONAL LYCOPENE CYCLASE/PHYTOENE SYNTHASE"/>
    <property type="match status" value="1"/>
</dbReference>
<dbReference type="CDD" id="cd00683">
    <property type="entry name" value="Trans_IPPS_HH"/>
    <property type="match status" value="1"/>
</dbReference>
<dbReference type="SUPFAM" id="SSF48576">
    <property type="entry name" value="Terpenoid synthases"/>
    <property type="match status" value="1"/>
</dbReference>
<dbReference type="SFLD" id="SFLDS00005">
    <property type="entry name" value="Isoprenoid_Synthase_Type_I"/>
    <property type="match status" value="1"/>
</dbReference>
<dbReference type="RefSeq" id="WP_201071689.1">
    <property type="nucleotide sequence ID" value="NZ_CP067420.1"/>
</dbReference>
<dbReference type="Proteomes" id="UP000595197">
    <property type="component" value="Chromosome"/>
</dbReference>
<dbReference type="SFLD" id="SFLDG01018">
    <property type="entry name" value="Squalene/Phytoene_Synthase_Lik"/>
    <property type="match status" value="1"/>
</dbReference>
<dbReference type="InterPro" id="IPR019845">
    <property type="entry name" value="Squalene/phytoene_synthase_CS"/>
</dbReference>
<name>A0ABX7B106_9PROT</name>
<accession>A0ABX7B106</accession>
<dbReference type="SFLD" id="SFLDG01212">
    <property type="entry name" value="Phytoene_synthase_like"/>
    <property type="match status" value="1"/>
</dbReference>
<keyword evidence="3" id="KW-1185">Reference proteome</keyword>
<keyword evidence="1" id="KW-0808">Transferase</keyword>
<gene>
    <name evidence="2" type="ORF">IGS68_17150</name>
</gene>
<evidence type="ECO:0000313" key="2">
    <source>
        <dbReference type="EMBL" id="QQP87802.1"/>
    </source>
</evidence>
<dbReference type="InterPro" id="IPR002060">
    <property type="entry name" value="Squ/phyt_synthse"/>
</dbReference>
<dbReference type="EMBL" id="CP067420">
    <property type="protein sequence ID" value="QQP87802.1"/>
    <property type="molecule type" value="Genomic_DNA"/>
</dbReference>
<dbReference type="PROSITE" id="PS01044">
    <property type="entry name" value="SQUALEN_PHYTOEN_SYN_1"/>
    <property type="match status" value="1"/>
</dbReference>
<dbReference type="InterPro" id="IPR033904">
    <property type="entry name" value="Trans_IPPS_HH"/>
</dbReference>
<protein>
    <submittedName>
        <fullName evidence="2">Phytoene/squalene synthase family protein</fullName>
    </submittedName>
</protein>
<reference evidence="2" key="1">
    <citation type="submission" date="2021-02" db="EMBL/GenBank/DDBJ databases">
        <title>Skermanella TT6 skin isolate.</title>
        <authorList>
            <person name="Lee K."/>
            <person name="Ganzorig M."/>
        </authorList>
    </citation>
    <scope>NUCLEOTIDE SEQUENCE</scope>
    <source>
        <strain evidence="2">TT6</strain>
    </source>
</reference>
<proteinExistence type="predicted"/>